<evidence type="ECO:0000313" key="2">
    <source>
        <dbReference type="Proteomes" id="UP000478052"/>
    </source>
</evidence>
<name>A0A6G0Z820_APHCR</name>
<sequence>MCYYNNYIYFDSAPLVTLLRDKFSFQLNNDPTISTTKSGTIIDAIFTRYIDNVQSQMYVSYFSYHIPIITTIPIEQNDNKTLE</sequence>
<organism evidence="1 2">
    <name type="scientific">Aphis craccivora</name>
    <name type="common">Cowpea aphid</name>
    <dbReference type="NCBI Taxonomy" id="307492"/>
    <lineage>
        <taxon>Eukaryota</taxon>
        <taxon>Metazoa</taxon>
        <taxon>Ecdysozoa</taxon>
        <taxon>Arthropoda</taxon>
        <taxon>Hexapoda</taxon>
        <taxon>Insecta</taxon>
        <taxon>Pterygota</taxon>
        <taxon>Neoptera</taxon>
        <taxon>Paraneoptera</taxon>
        <taxon>Hemiptera</taxon>
        <taxon>Sternorrhyncha</taxon>
        <taxon>Aphidomorpha</taxon>
        <taxon>Aphidoidea</taxon>
        <taxon>Aphididae</taxon>
        <taxon>Aphidini</taxon>
        <taxon>Aphis</taxon>
        <taxon>Aphis</taxon>
    </lineage>
</organism>
<comment type="caution">
    <text evidence="1">The sequence shown here is derived from an EMBL/GenBank/DDBJ whole genome shotgun (WGS) entry which is preliminary data.</text>
</comment>
<gene>
    <name evidence="1" type="ORF">FWK35_00005846</name>
</gene>
<accession>A0A6G0Z820</accession>
<keyword evidence="2" id="KW-1185">Reference proteome</keyword>
<dbReference type="EMBL" id="VUJU01001127">
    <property type="protein sequence ID" value="KAF0766696.1"/>
    <property type="molecule type" value="Genomic_DNA"/>
</dbReference>
<dbReference type="Proteomes" id="UP000478052">
    <property type="component" value="Unassembled WGS sequence"/>
</dbReference>
<dbReference type="AlphaFoldDB" id="A0A6G0Z820"/>
<protein>
    <submittedName>
        <fullName evidence="1">Uncharacterized protein</fullName>
    </submittedName>
</protein>
<dbReference type="OrthoDB" id="7981625at2759"/>
<reference evidence="1 2" key="1">
    <citation type="submission" date="2019-08" db="EMBL/GenBank/DDBJ databases">
        <title>Whole genome of Aphis craccivora.</title>
        <authorList>
            <person name="Voronova N.V."/>
            <person name="Shulinski R.S."/>
            <person name="Bandarenka Y.V."/>
            <person name="Zhorov D.G."/>
            <person name="Warner D."/>
        </authorList>
    </citation>
    <scope>NUCLEOTIDE SEQUENCE [LARGE SCALE GENOMIC DNA]</scope>
    <source>
        <strain evidence="1">180601</strain>
        <tissue evidence="1">Whole Body</tissue>
    </source>
</reference>
<proteinExistence type="predicted"/>
<evidence type="ECO:0000313" key="1">
    <source>
        <dbReference type="EMBL" id="KAF0766696.1"/>
    </source>
</evidence>